<proteinExistence type="predicted"/>
<comment type="caution">
    <text evidence="1">The sequence shown here is derived from an EMBL/GenBank/DDBJ whole genome shotgun (WGS) entry which is preliminary data.</text>
</comment>
<reference evidence="1 2" key="1">
    <citation type="journal article" date="2018" name="Sci. Rep.">
        <title>Comparative analysis of the Pocillopora damicornis genome highlights role of immune system in coral evolution.</title>
        <authorList>
            <person name="Cunning R."/>
            <person name="Bay R.A."/>
            <person name="Gillette P."/>
            <person name="Baker A.C."/>
            <person name="Traylor-Knowles N."/>
        </authorList>
    </citation>
    <scope>NUCLEOTIDE SEQUENCE [LARGE SCALE GENOMIC DNA]</scope>
    <source>
        <strain evidence="1">RSMAS</strain>
        <tissue evidence="1">Whole animal</tissue>
    </source>
</reference>
<dbReference type="Proteomes" id="UP000275408">
    <property type="component" value="Unassembled WGS sequence"/>
</dbReference>
<sequence>MSHQISVDNPEVLEASQKEARTEKGDCSCFNPIRDLLKKTRVTFLSCLAWKGWRAKINFRRIQESTKVIQRYARRYFEAKRLKKECRSVLNSTGDMSTKEALALKERISVSPLSPSFSLLETTSRHFGLTSSLASRAMLSWFDEFTPQNHRLSPCKSQMIMNSSRSHVSPLGLLMGFGRENLHTRIQTSKHCATQSVNKSSTIISRRDIEKVPVAFHCKGTPLAYANTRPHPGNTTNTWASTKLIAFSAQSLIEKSSFQIEFTSKTR</sequence>
<organism evidence="1 2">
    <name type="scientific">Pocillopora damicornis</name>
    <name type="common">Cauliflower coral</name>
    <name type="synonym">Millepora damicornis</name>
    <dbReference type="NCBI Taxonomy" id="46731"/>
    <lineage>
        <taxon>Eukaryota</taxon>
        <taxon>Metazoa</taxon>
        <taxon>Cnidaria</taxon>
        <taxon>Anthozoa</taxon>
        <taxon>Hexacorallia</taxon>
        <taxon>Scleractinia</taxon>
        <taxon>Astrocoeniina</taxon>
        <taxon>Pocilloporidae</taxon>
        <taxon>Pocillopora</taxon>
    </lineage>
</organism>
<keyword evidence="2" id="KW-1185">Reference proteome</keyword>
<dbReference type="EMBL" id="RCHS01002511">
    <property type="protein sequence ID" value="RMX47039.1"/>
    <property type="molecule type" value="Genomic_DNA"/>
</dbReference>
<name>A0A3M6U0E4_POCDA</name>
<evidence type="ECO:0000313" key="1">
    <source>
        <dbReference type="EMBL" id="RMX47039.1"/>
    </source>
</evidence>
<dbReference type="STRING" id="46731.A0A3M6U0E4"/>
<accession>A0A3M6U0E4</accession>
<dbReference type="AlphaFoldDB" id="A0A3M6U0E4"/>
<evidence type="ECO:0000313" key="2">
    <source>
        <dbReference type="Proteomes" id="UP000275408"/>
    </source>
</evidence>
<gene>
    <name evidence="1" type="ORF">pdam_00009593</name>
</gene>
<protein>
    <submittedName>
        <fullName evidence="1">Uncharacterized protein</fullName>
    </submittedName>
</protein>
<dbReference type="OrthoDB" id="6108017at2759"/>